<dbReference type="GO" id="GO:0008800">
    <property type="term" value="F:beta-lactamase activity"/>
    <property type="evidence" value="ECO:0007669"/>
    <property type="project" value="UniProtKB-UniRule"/>
</dbReference>
<proteinExistence type="inferred from homology"/>
<comment type="caution">
    <text evidence="11">The sequence shown here is derived from an EMBL/GenBank/DDBJ whole genome shotgun (WGS) entry which is preliminary data.</text>
</comment>
<name>A0A7V7G0N5_9GAMM</name>
<protein>
    <recommendedName>
        <fullName evidence="3 8">Beta-lactamase</fullName>
        <ecNumber evidence="3 8">3.5.2.6</ecNumber>
    </recommendedName>
</protein>
<keyword evidence="12" id="KW-1185">Reference proteome</keyword>
<dbReference type="Gene3D" id="3.40.710.10">
    <property type="entry name" value="DD-peptidase/beta-lactamase superfamily"/>
    <property type="match status" value="1"/>
</dbReference>
<evidence type="ECO:0000313" key="11">
    <source>
        <dbReference type="EMBL" id="KAA0013032.1"/>
    </source>
</evidence>
<dbReference type="NCBIfam" id="NF012161">
    <property type="entry name" value="bla_class_D_main"/>
    <property type="match status" value="1"/>
</dbReference>
<feature type="signal peptide" evidence="9">
    <location>
        <begin position="1"/>
        <end position="31"/>
    </location>
</feature>
<evidence type="ECO:0000256" key="8">
    <source>
        <dbReference type="RuleBase" id="RU361140"/>
    </source>
</evidence>
<feature type="modified residue" description="N6-carboxylysine" evidence="7">
    <location>
        <position position="84"/>
    </location>
</feature>
<dbReference type="Pfam" id="PF00905">
    <property type="entry name" value="Transpeptidase"/>
    <property type="match status" value="1"/>
</dbReference>
<keyword evidence="5 8" id="KW-0378">Hydrolase</keyword>
<evidence type="ECO:0000256" key="7">
    <source>
        <dbReference type="PIRSR" id="PIRSR602137-50"/>
    </source>
</evidence>
<dbReference type="RefSeq" id="WP_149327985.1">
    <property type="nucleotide sequence ID" value="NZ_VTPY01000003.1"/>
</dbReference>
<feature type="domain" description="Penicillin-binding protein transpeptidase" evidence="10">
    <location>
        <begin position="51"/>
        <end position="267"/>
    </location>
</feature>
<dbReference type="InterPro" id="IPR002137">
    <property type="entry name" value="Beta-lactam_class-D_AS"/>
</dbReference>
<evidence type="ECO:0000313" key="12">
    <source>
        <dbReference type="Proteomes" id="UP000486760"/>
    </source>
</evidence>
<dbReference type="GO" id="GO:0046677">
    <property type="term" value="P:response to antibiotic"/>
    <property type="evidence" value="ECO:0007669"/>
    <property type="project" value="UniProtKB-UniRule"/>
</dbReference>
<evidence type="ECO:0000256" key="5">
    <source>
        <dbReference type="ARBA" id="ARBA00022801"/>
    </source>
</evidence>
<evidence type="ECO:0000259" key="10">
    <source>
        <dbReference type="Pfam" id="PF00905"/>
    </source>
</evidence>
<evidence type="ECO:0000256" key="6">
    <source>
        <dbReference type="ARBA" id="ARBA00023251"/>
    </source>
</evidence>
<evidence type="ECO:0000256" key="1">
    <source>
        <dbReference type="ARBA" id="ARBA00001526"/>
    </source>
</evidence>
<dbReference type="EC" id="3.5.2.6" evidence="3 8"/>
<dbReference type="EMBL" id="VTPY01000003">
    <property type="protein sequence ID" value="KAA0013032.1"/>
    <property type="molecule type" value="Genomic_DNA"/>
</dbReference>
<keyword evidence="6 8" id="KW-0046">Antibiotic resistance</keyword>
<dbReference type="SUPFAM" id="SSF56601">
    <property type="entry name" value="beta-lactamase/transpeptidase-like"/>
    <property type="match status" value="1"/>
</dbReference>
<dbReference type="AlphaFoldDB" id="A0A7V7G0N5"/>
<dbReference type="GO" id="GO:0008658">
    <property type="term" value="F:penicillin binding"/>
    <property type="evidence" value="ECO:0007669"/>
    <property type="project" value="InterPro"/>
</dbReference>
<dbReference type="InterPro" id="IPR001460">
    <property type="entry name" value="PCN-bd_Tpept"/>
</dbReference>
<evidence type="ECO:0000256" key="2">
    <source>
        <dbReference type="ARBA" id="ARBA00007898"/>
    </source>
</evidence>
<comment type="catalytic activity">
    <reaction evidence="1 8">
        <text>a beta-lactam + H2O = a substituted beta-amino acid</text>
        <dbReference type="Rhea" id="RHEA:20401"/>
        <dbReference type="ChEBI" id="CHEBI:15377"/>
        <dbReference type="ChEBI" id="CHEBI:35627"/>
        <dbReference type="ChEBI" id="CHEBI:140347"/>
        <dbReference type="EC" id="3.5.2.6"/>
    </reaction>
</comment>
<dbReference type="GO" id="GO:0017001">
    <property type="term" value="P:antibiotic catabolic process"/>
    <property type="evidence" value="ECO:0007669"/>
    <property type="project" value="InterPro"/>
</dbReference>
<accession>A0A7V7G0N5</accession>
<dbReference type="PROSITE" id="PS00337">
    <property type="entry name" value="BETA_LACTAMASE_D"/>
    <property type="match status" value="1"/>
</dbReference>
<comment type="similarity">
    <text evidence="2 8">Belongs to the class-D beta-lactamase family.</text>
</comment>
<dbReference type="Proteomes" id="UP000486760">
    <property type="component" value="Unassembled WGS sequence"/>
</dbReference>
<keyword evidence="4 9" id="KW-0732">Signal</keyword>
<evidence type="ECO:0000256" key="4">
    <source>
        <dbReference type="ARBA" id="ARBA00022729"/>
    </source>
</evidence>
<evidence type="ECO:0000256" key="3">
    <source>
        <dbReference type="ARBA" id="ARBA00012865"/>
    </source>
</evidence>
<evidence type="ECO:0000256" key="9">
    <source>
        <dbReference type="SAM" id="SignalP"/>
    </source>
</evidence>
<organism evidence="11 12">
    <name type="scientific">Billgrantia pellis</name>
    <dbReference type="NCBI Taxonomy" id="2606936"/>
    <lineage>
        <taxon>Bacteria</taxon>
        <taxon>Pseudomonadati</taxon>
        <taxon>Pseudomonadota</taxon>
        <taxon>Gammaproteobacteria</taxon>
        <taxon>Oceanospirillales</taxon>
        <taxon>Halomonadaceae</taxon>
        <taxon>Billgrantia</taxon>
    </lineage>
</organism>
<gene>
    <name evidence="11" type="primary">blaOXA</name>
    <name evidence="11" type="ORF">F0A17_08970</name>
</gene>
<feature type="active site" description="Acyl-ester intermediate" evidence="7">
    <location>
        <position position="81"/>
    </location>
</feature>
<reference evidence="11 12" key="1">
    <citation type="submission" date="2019-08" db="EMBL/GenBank/DDBJ databases">
        <title>Bioinformatics analysis of the strain L3 and L5.</title>
        <authorList>
            <person name="Li X."/>
        </authorList>
    </citation>
    <scope>NUCLEOTIDE SEQUENCE [LARGE SCALE GENOMIC DNA]</scope>
    <source>
        <strain evidence="11 12">L5</strain>
    </source>
</reference>
<sequence>MTLKTLRLKSLWQKALAGAALLTLVPLSAAAGDWQERADWREIFRANEASGTLLVVDKREGGRSILVHDEERARERFVPASTFKIPHTLFVLDADVVEDEFQVFPWDGVERGFPQWNGDQDLRSGMRLSVVWLYQQFARELGDERERRYLEAIDYGNAEIGDDVENFWLEEGMLAISAEEQIEFLERLYRNELPFDEADQRLVKDLMIVGAGSDWILRGKTGWSGKLGWWVGWVERPSGPVFFALNMETPNRMADLPKRQGIVNEALRTLDALPPEA</sequence>
<feature type="chain" id="PRO_5031498896" description="Beta-lactamase" evidence="9">
    <location>
        <begin position="32"/>
        <end position="277"/>
    </location>
</feature>
<dbReference type="InterPro" id="IPR012338">
    <property type="entry name" value="Beta-lactam/transpept-like"/>
</dbReference>